<feature type="transmembrane region" description="Helical" evidence="6">
    <location>
        <begin position="99"/>
        <end position="127"/>
    </location>
</feature>
<sequence>MSTEALYRTRALIRYNAVLRLRDPSQLISYLVTPMIFMVLFQPLYQKALGAGAVEAVTGQLVMFSFFATAIVGHSIFIEREWQTWDRLRASRAARVELLIGKAVPVFVVLVFQQAVLIVYGCLVVGMEFPHSLPLLLMAMAVWGFTLLALGSALAIVVRSRGDLIVASDVGAIVISSIGGSMLPTSMMPGWAQAVAKYSPGYWGLGMFRHAIAGDAGPALRAALVCLVFGVVAGAVATYRLSHGWGRSALV</sequence>
<feature type="transmembrane region" description="Helical" evidence="6">
    <location>
        <begin position="219"/>
        <end position="239"/>
    </location>
</feature>
<dbReference type="GO" id="GO:0140359">
    <property type="term" value="F:ABC-type transporter activity"/>
    <property type="evidence" value="ECO:0007669"/>
    <property type="project" value="InterPro"/>
</dbReference>
<name>A0A941EM63_9ACTN</name>
<dbReference type="PROSITE" id="PS51012">
    <property type="entry name" value="ABC_TM2"/>
    <property type="match status" value="1"/>
</dbReference>
<dbReference type="GO" id="GO:0043190">
    <property type="term" value="C:ATP-binding cassette (ABC) transporter complex"/>
    <property type="evidence" value="ECO:0007669"/>
    <property type="project" value="InterPro"/>
</dbReference>
<keyword evidence="6" id="KW-0813">Transport</keyword>
<feature type="transmembrane region" description="Helical" evidence="6">
    <location>
        <begin position="57"/>
        <end position="78"/>
    </location>
</feature>
<feature type="transmembrane region" description="Helical" evidence="6">
    <location>
        <begin position="133"/>
        <end position="157"/>
    </location>
</feature>
<dbReference type="PANTHER" id="PTHR43229">
    <property type="entry name" value="NODULATION PROTEIN J"/>
    <property type="match status" value="1"/>
</dbReference>
<evidence type="ECO:0000256" key="5">
    <source>
        <dbReference type="ARBA" id="ARBA00023251"/>
    </source>
</evidence>
<reference evidence="8" key="1">
    <citation type="submission" date="2021-04" db="EMBL/GenBank/DDBJ databases">
        <title>Genome based classification of Actinospica acidithermotolerans sp. nov., an actinobacterium isolated from an Indonesian hot spring.</title>
        <authorList>
            <person name="Kusuma A.B."/>
            <person name="Putra K.E."/>
            <person name="Nafisah S."/>
            <person name="Loh J."/>
            <person name="Nouioui I."/>
            <person name="Goodfellow M."/>
        </authorList>
    </citation>
    <scope>NUCLEOTIDE SEQUENCE</scope>
    <source>
        <strain evidence="8">CSCA 57</strain>
    </source>
</reference>
<evidence type="ECO:0000256" key="2">
    <source>
        <dbReference type="ARBA" id="ARBA00022692"/>
    </source>
</evidence>
<protein>
    <recommendedName>
        <fullName evidence="6">Transport permease protein</fullName>
    </recommendedName>
</protein>
<dbReference type="AlphaFoldDB" id="A0A941EM63"/>
<evidence type="ECO:0000256" key="6">
    <source>
        <dbReference type="RuleBase" id="RU361157"/>
    </source>
</evidence>
<evidence type="ECO:0000256" key="3">
    <source>
        <dbReference type="ARBA" id="ARBA00022989"/>
    </source>
</evidence>
<comment type="similarity">
    <text evidence="6">Belongs to the ABC-2 integral membrane protein family.</text>
</comment>
<comment type="caution">
    <text evidence="8">The sequence shown here is derived from an EMBL/GenBank/DDBJ whole genome shotgun (WGS) entry which is preliminary data.</text>
</comment>
<comment type="subcellular location">
    <subcellularLocation>
        <location evidence="6">Cell membrane</location>
        <topology evidence="6">Multi-pass membrane protein</topology>
    </subcellularLocation>
    <subcellularLocation>
        <location evidence="1">Membrane</location>
        <topology evidence="1">Multi-pass membrane protein</topology>
    </subcellularLocation>
</comment>
<dbReference type="GO" id="GO:0046677">
    <property type="term" value="P:response to antibiotic"/>
    <property type="evidence" value="ECO:0007669"/>
    <property type="project" value="UniProtKB-KW"/>
</dbReference>
<dbReference type="Proteomes" id="UP000675781">
    <property type="component" value="Unassembled WGS sequence"/>
</dbReference>
<dbReference type="InterPro" id="IPR000412">
    <property type="entry name" value="ABC_2_transport"/>
</dbReference>
<dbReference type="Pfam" id="PF01061">
    <property type="entry name" value="ABC2_membrane"/>
    <property type="match status" value="1"/>
</dbReference>
<keyword evidence="2 6" id="KW-0812">Transmembrane</keyword>
<evidence type="ECO:0000313" key="8">
    <source>
        <dbReference type="EMBL" id="MBR7833515.1"/>
    </source>
</evidence>
<feature type="transmembrane region" description="Helical" evidence="6">
    <location>
        <begin position="27"/>
        <end position="45"/>
    </location>
</feature>
<keyword evidence="6" id="KW-1003">Cell membrane</keyword>
<evidence type="ECO:0000256" key="4">
    <source>
        <dbReference type="ARBA" id="ARBA00023136"/>
    </source>
</evidence>
<gene>
    <name evidence="8" type="ORF">KDL01_09575</name>
</gene>
<dbReference type="PIRSF" id="PIRSF006648">
    <property type="entry name" value="DrrB"/>
    <property type="match status" value="1"/>
</dbReference>
<evidence type="ECO:0000256" key="1">
    <source>
        <dbReference type="ARBA" id="ARBA00004141"/>
    </source>
</evidence>
<dbReference type="InterPro" id="IPR013525">
    <property type="entry name" value="ABC2_TM"/>
</dbReference>
<organism evidence="8 9">
    <name type="scientific">Actinospica durhamensis</name>
    <dbReference type="NCBI Taxonomy" id="1508375"/>
    <lineage>
        <taxon>Bacteria</taxon>
        <taxon>Bacillati</taxon>
        <taxon>Actinomycetota</taxon>
        <taxon>Actinomycetes</taxon>
        <taxon>Catenulisporales</taxon>
        <taxon>Actinospicaceae</taxon>
        <taxon>Actinospica</taxon>
    </lineage>
</organism>
<dbReference type="EMBL" id="JAGSOG010000032">
    <property type="protein sequence ID" value="MBR7833515.1"/>
    <property type="molecule type" value="Genomic_DNA"/>
</dbReference>
<evidence type="ECO:0000259" key="7">
    <source>
        <dbReference type="PROSITE" id="PS51012"/>
    </source>
</evidence>
<keyword evidence="4 6" id="KW-0472">Membrane</keyword>
<dbReference type="RefSeq" id="WP_212528037.1">
    <property type="nucleotide sequence ID" value="NZ_JAGSOG010000032.1"/>
</dbReference>
<dbReference type="PANTHER" id="PTHR43229:SF2">
    <property type="entry name" value="NODULATION PROTEIN J"/>
    <property type="match status" value="1"/>
</dbReference>
<keyword evidence="3 6" id="KW-1133">Transmembrane helix</keyword>
<feature type="domain" description="ABC transmembrane type-2" evidence="7">
    <location>
        <begin position="21"/>
        <end position="244"/>
    </location>
</feature>
<accession>A0A941EM63</accession>
<dbReference type="InterPro" id="IPR047817">
    <property type="entry name" value="ABC2_TM_bact-type"/>
</dbReference>
<evidence type="ECO:0000313" key="9">
    <source>
        <dbReference type="Proteomes" id="UP000675781"/>
    </source>
</evidence>
<feature type="transmembrane region" description="Helical" evidence="6">
    <location>
        <begin position="164"/>
        <end position="183"/>
    </location>
</feature>
<keyword evidence="9" id="KW-1185">Reference proteome</keyword>
<keyword evidence="5" id="KW-0046">Antibiotic resistance</keyword>
<proteinExistence type="inferred from homology"/>
<dbReference type="InterPro" id="IPR051784">
    <property type="entry name" value="Nod_factor_ABC_transporter"/>
</dbReference>